<evidence type="ECO:0000313" key="3">
    <source>
        <dbReference type="Proteomes" id="UP001595075"/>
    </source>
</evidence>
<protein>
    <submittedName>
        <fullName evidence="2">Uncharacterized protein</fullName>
    </submittedName>
</protein>
<keyword evidence="3" id="KW-1185">Reference proteome</keyword>
<comment type="caution">
    <text evidence="2">The sequence shown here is derived from an EMBL/GenBank/DDBJ whole genome shotgun (WGS) entry which is preliminary data.</text>
</comment>
<name>A0ABR4CH60_9HELO</name>
<accession>A0ABR4CH60</accession>
<dbReference type="Proteomes" id="UP001595075">
    <property type="component" value="Unassembled WGS sequence"/>
</dbReference>
<evidence type="ECO:0000313" key="2">
    <source>
        <dbReference type="EMBL" id="KAL2069089.1"/>
    </source>
</evidence>
<sequence length="137" mass="15040">MLNSTAHITGHLAFKAQQTATVPTLPRLPTTTTTNQQASYNQSVFVSTFLAGLPRLPVLSLVFFVCCAFTAHLPTITAFPVLDSPPAKDSIPYPIDRSIYLQSTQRLRTPFLPSLLSRRGPVPHPQPEPRTIFLQGS</sequence>
<reference evidence="2 3" key="1">
    <citation type="journal article" date="2024" name="Commun. Biol.">
        <title>Comparative genomic analysis of thermophilic fungi reveals convergent evolutionary adaptations and gene losses.</title>
        <authorList>
            <person name="Steindorff A.S."/>
            <person name="Aguilar-Pontes M.V."/>
            <person name="Robinson A.J."/>
            <person name="Andreopoulos B."/>
            <person name="LaButti K."/>
            <person name="Kuo A."/>
            <person name="Mondo S."/>
            <person name="Riley R."/>
            <person name="Otillar R."/>
            <person name="Haridas S."/>
            <person name="Lipzen A."/>
            <person name="Grimwood J."/>
            <person name="Schmutz J."/>
            <person name="Clum A."/>
            <person name="Reid I.D."/>
            <person name="Moisan M.C."/>
            <person name="Butler G."/>
            <person name="Nguyen T.T.M."/>
            <person name="Dewar K."/>
            <person name="Conant G."/>
            <person name="Drula E."/>
            <person name="Henrissat B."/>
            <person name="Hansel C."/>
            <person name="Singer S."/>
            <person name="Hutchinson M.I."/>
            <person name="de Vries R.P."/>
            <person name="Natvig D.O."/>
            <person name="Powell A.J."/>
            <person name="Tsang A."/>
            <person name="Grigoriev I.V."/>
        </authorList>
    </citation>
    <scope>NUCLEOTIDE SEQUENCE [LARGE SCALE GENOMIC DNA]</scope>
    <source>
        <strain evidence="2 3">CBS 494.80</strain>
    </source>
</reference>
<gene>
    <name evidence="2" type="ORF">VTL71DRAFT_15427</name>
</gene>
<proteinExistence type="predicted"/>
<feature type="region of interest" description="Disordered" evidence="1">
    <location>
        <begin position="116"/>
        <end position="137"/>
    </location>
</feature>
<evidence type="ECO:0000256" key="1">
    <source>
        <dbReference type="SAM" id="MobiDB-lite"/>
    </source>
</evidence>
<dbReference type="EMBL" id="JAZHXI010000008">
    <property type="protein sequence ID" value="KAL2069089.1"/>
    <property type="molecule type" value="Genomic_DNA"/>
</dbReference>
<organism evidence="2 3">
    <name type="scientific">Oculimacula yallundae</name>
    <dbReference type="NCBI Taxonomy" id="86028"/>
    <lineage>
        <taxon>Eukaryota</taxon>
        <taxon>Fungi</taxon>
        <taxon>Dikarya</taxon>
        <taxon>Ascomycota</taxon>
        <taxon>Pezizomycotina</taxon>
        <taxon>Leotiomycetes</taxon>
        <taxon>Helotiales</taxon>
        <taxon>Ploettnerulaceae</taxon>
        <taxon>Oculimacula</taxon>
    </lineage>
</organism>